<evidence type="ECO:0000256" key="9">
    <source>
        <dbReference type="ARBA" id="ARBA00023239"/>
    </source>
</evidence>
<feature type="domain" description="Tetrapyrrole methylase" evidence="15">
    <location>
        <begin position="219"/>
        <end position="428"/>
    </location>
</feature>
<dbReference type="GO" id="GO:0032259">
    <property type="term" value="P:methylation"/>
    <property type="evidence" value="ECO:0007669"/>
    <property type="project" value="UniProtKB-KW"/>
</dbReference>
<dbReference type="Proteomes" id="UP000038011">
    <property type="component" value="Unassembled WGS sequence"/>
</dbReference>
<dbReference type="Gene3D" id="1.10.8.210">
    <property type="entry name" value="Sirohaem synthase, dimerisation domain"/>
    <property type="match status" value="1"/>
</dbReference>
<dbReference type="GO" id="GO:0004851">
    <property type="term" value="F:uroporphyrin-III C-methyltransferase activity"/>
    <property type="evidence" value="ECO:0007669"/>
    <property type="project" value="InterPro"/>
</dbReference>
<dbReference type="GO" id="GO:0051287">
    <property type="term" value="F:NAD binding"/>
    <property type="evidence" value="ECO:0007669"/>
    <property type="project" value="InterPro"/>
</dbReference>
<evidence type="ECO:0000256" key="1">
    <source>
        <dbReference type="ARBA" id="ARBA00005010"/>
    </source>
</evidence>
<keyword evidence="8" id="KW-0520">NAD</keyword>
<organism evidence="18 19">
    <name type="scientific">Ahrensia marina</name>
    <dbReference type="NCBI Taxonomy" id="1514904"/>
    <lineage>
        <taxon>Bacteria</taxon>
        <taxon>Pseudomonadati</taxon>
        <taxon>Pseudomonadota</taxon>
        <taxon>Alphaproteobacteria</taxon>
        <taxon>Hyphomicrobiales</taxon>
        <taxon>Ahrensiaceae</taxon>
        <taxon>Ahrensia</taxon>
    </lineage>
</organism>
<evidence type="ECO:0000256" key="6">
    <source>
        <dbReference type="ARBA" id="ARBA00022691"/>
    </source>
</evidence>
<dbReference type="OrthoDB" id="9815856at2"/>
<dbReference type="InterPro" id="IPR037115">
    <property type="entry name" value="Sirohaem_synt_dimer_dom_sf"/>
</dbReference>
<evidence type="ECO:0000313" key="19">
    <source>
        <dbReference type="Proteomes" id="UP000038011"/>
    </source>
</evidence>
<dbReference type="Gene3D" id="3.40.50.720">
    <property type="entry name" value="NAD(P)-binding Rossmann-like Domain"/>
    <property type="match status" value="1"/>
</dbReference>
<dbReference type="InterPro" id="IPR036291">
    <property type="entry name" value="NAD(P)-bd_dom_sf"/>
</dbReference>
<evidence type="ECO:0000256" key="12">
    <source>
        <dbReference type="ARBA" id="ARBA00025705"/>
    </source>
</evidence>
<reference evidence="18 19" key="1">
    <citation type="submission" date="2015-01" db="EMBL/GenBank/DDBJ databases">
        <title>Ahrensia donghaiensis sp. nov., a novel dimethylsulphoniopropionate-cleavage bacterium isolated from seawater and emended descriptions of the genus Ahrensia and Ahrensia kielensis.</title>
        <authorList>
            <person name="Liu J."/>
        </authorList>
    </citation>
    <scope>NUCLEOTIDE SEQUENCE [LARGE SCALE GENOMIC DNA]</scope>
    <source>
        <strain evidence="18 19">LZD062</strain>
    </source>
</reference>
<dbReference type="CDD" id="cd11642">
    <property type="entry name" value="SUMT"/>
    <property type="match status" value="1"/>
</dbReference>
<keyword evidence="10" id="KW-0627">Porphyrin biosynthesis</keyword>
<dbReference type="InterPro" id="IPR014776">
    <property type="entry name" value="4pyrrole_Mease_sub2"/>
</dbReference>
<dbReference type="SUPFAM" id="SSF75615">
    <property type="entry name" value="Siroheme synthase middle domains-like"/>
    <property type="match status" value="1"/>
</dbReference>
<gene>
    <name evidence="18" type="ORF">SU32_09900</name>
</gene>
<feature type="active site" description="Proton acceptor" evidence="14">
    <location>
        <position position="249"/>
    </location>
</feature>
<sequence length="471" mass="50371">MRHFPVFLNVADRRVIVSGAGECAIAKLRLLLKTEANIFVYGTNAETQVRVWSAEGKLTLVERALKAGDADEAAMLYAANEDDVEDARVAQIGRDAGALTNIVDNLEDSQFITPAIVDRDPVTIAIGTEGAAPVLARRIKADIESRLPASLGILARIGQAFRGRADMLPQGRIRRDFWSRYYEGAGDAALQAGGEKAVNETLNDLLTDAIETRPREGHVSLIGTGPGDPDLLTLKARRLLHEADVVLHDQLVPQAILELARREAIVIEVGKKGYGPSWKQEDINALMIKHAKKGAQIARLKSGDPAIFGRLDEELDALDEAAIAFDIVPGITSASAAAATIGISLTRRGRNSSLRIITGRETQGFAEHEWRELAKEGSAAAIYMGLRAASFLRGRLLMHGASADTPVTAVENVSRSNQKIISTTLAELPDALNAASITGPAVLLYGLSPRDAVAASTALETTPELYTAGAL</sequence>
<evidence type="ECO:0000256" key="3">
    <source>
        <dbReference type="ARBA" id="ARBA00022573"/>
    </source>
</evidence>
<dbReference type="SUPFAM" id="SSF53790">
    <property type="entry name" value="Tetrapyrrole methylase"/>
    <property type="match status" value="1"/>
</dbReference>
<dbReference type="InterPro" id="IPR019478">
    <property type="entry name" value="Sirohaem_synthase_dimer_dom"/>
</dbReference>
<evidence type="ECO:0000259" key="17">
    <source>
        <dbReference type="Pfam" id="PF14824"/>
    </source>
</evidence>
<keyword evidence="5 18" id="KW-0808">Transferase</keyword>
<keyword evidence="4 18" id="KW-0489">Methyltransferase</keyword>
<comment type="pathway">
    <text evidence="12">Porphyrin-containing compound metabolism; siroheme biosynthesis; precorrin-2 from uroporphyrinogen III: step 1/1.</text>
</comment>
<dbReference type="FunFam" id="3.40.1010.10:FF:000001">
    <property type="entry name" value="Siroheme synthase"/>
    <property type="match status" value="1"/>
</dbReference>
<name>A0A0M9GMT7_9HYPH</name>
<dbReference type="UniPathway" id="UPA00262">
    <property type="reaction ID" value="UER00211"/>
</dbReference>
<dbReference type="PANTHER" id="PTHR45790">
    <property type="entry name" value="SIROHEME SYNTHASE-RELATED"/>
    <property type="match status" value="1"/>
</dbReference>
<dbReference type="Pfam" id="PF10414">
    <property type="entry name" value="CysG_dimeriser"/>
    <property type="match status" value="1"/>
</dbReference>
<dbReference type="GO" id="GO:0043115">
    <property type="term" value="F:precorrin-2 dehydrogenase activity"/>
    <property type="evidence" value="ECO:0007669"/>
    <property type="project" value="UniProtKB-EC"/>
</dbReference>
<evidence type="ECO:0000256" key="13">
    <source>
        <dbReference type="ARBA" id="ARBA00047561"/>
    </source>
</evidence>
<dbReference type="InterPro" id="IPR000878">
    <property type="entry name" value="4pyrrol_Mease"/>
</dbReference>
<feature type="domain" description="Sirohaem synthase dimerisation" evidence="16">
    <location>
        <begin position="150"/>
        <end position="206"/>
    </location>
</feature>
<comment type="similarity">
    <text evidence="2">Belongs to the precorrin methyltransferase family.</text>
</comment>
<evidence type="ECO:0000256" key="8">
    <source>
        <dbReference type="ARBA" id="ARBA00023027"/>
    </source>
</evidence>
<keyword evidence="6" id="KW-0949">S-adenosyl-L-methionine</keyword>
<keyword evidence="3" id="KW-0169">Cobalamin biosynthesis</keyword>
<dbReference type="InterPro" id="IPR014777">
    <property type="entry name" value="4pyrrole_Mease_sub1"/>
</dbReference>
<evidence type="ECO:0000256" key="7">
    <source>
        <dbReference type="ARBA" id="ARBA00023002"/>
    </source>
</evidence>
<dbReference type="GO" id="GO:0019354">
    <property type="term" value="P:siroheme biosynthetic process"/>
    <property type="evidence" value="ECO:0007669"/>
    <property type="project" value="UniProtKB-UniPathway"/>
</dbReference>
<evidence type="ECO:0000259" key="16">
    <source>
        <dbReference type="Pfam" id="PF10414"/>
    </source>
</evidence>
<keyword evidence="11" id="KW-0511">Multifunctional enzyme</keyword>
<keyword evidence="19" id="KW-1185">Reference proteome</keyword>
<comment type="catalytic activity">
    <reaction evidence="13">
        <text>precorrin-2 + NAD(+) = sirohydrochlorin + NADH + 2 H(+)</text>
        <dbReference type="Rhea" id="RHEA:15613"/>
        <dbReference type="ChEBI" id="CHEBI:15378"/>
        <dbReference type="ChEBI" id="CHEBI:57540"/>
        <dbReference type="ChEBI" id="CHEBI:57945"/>
        <dbReference type="ChEBI" id="CHEBI:58351"/>
        <dbReference type="ChEBI" id="CHEBI:58827"/>
        <dbReference type="EC" id="1.3.1.76"/>
    </reaction>
</comment>
<evidence type="ECO:0000256" key="10">
    <source>
        <dbReference type="ARBA" id="ARBA00023244"/>
    </source>
</evidence>
<dbReference type="Pfam" id="PF14824">
    <property type="entry name" value="Sirohm_synth_M"/>
    <property type="match status" value="1"/>
</dbReference>
<dbReference type="PROSITE" id="PS00839">
    <property type="entry name" value="SUMT_1"/>
    <property type="match status" value="1"/>
</dbReference>
<dbReference type="InterPro" id="IPR006366">
    <property type="entry name" value="CobA/CysG_C"/>
</dbReference>
<keyword evidence="9" id="KW-0456">Lyase</keyword>
<dbReference type="InterPro" id="IPR035996">
    <property type="entry name" value="4pyrrol_Methylase_sf"/>
</dbReference>
<evidence type="ECO:0000256" key="11">
    <source>
        <dbReference type="ARBA" id="ARBA00023268"/>
    </source>
</evidence>
<dbReference type="NCBIfam" id="TIGR01470">
    <property type="entry name" value="cysG_Nterm"/>
    <property type="match status" value="1"/>
</dbReference>
<evidence type="ECO:0000256" key="5">
    <source>
        <dbReference type="ARBA" id="ARBA00022679"/>
    </source>
</evidence>
<dbReference type="RefSeq" id="WP_053999194.1">
    <property type="nucleotide sequence ID" value="NZ_JXMU01000013.1"/>
</dbReference>
<dbReference type="InterPro" id="IPR003043">
    <property type="entry name" value="Uropor_MeTrfase_CS"/>
</dbReference>
<evidence type="ECO:0000256" key="14">
    <source>
        <dbReference type="PIRSR" id="PIRSR036426-1"/>
    </source>
</evidence>
<evidence type="ECO:0000256" key="2">
    <source>
        <dbReference type="ARBA" id="ARBA00005879"/>
    </source>
</evidence>
<proteinExistence type="inferred from homology"/>
<dbReference type="Gene3D" id="3.30.160.110">
    <property type="entry name" value="Siroheme synthase, domain 2"/>
    <property type="match status" value="1"/>
</dbReference>
<comment type="pathway">
    <text evidence="1">Porphyrin-containing compound metabolism; siroheme biosynthesis; sirohydrochlorin from precorrin-2: step 1/1.</text>
</comment>
<dbReference type="NCBIfam" id="TIGR01469">
    <property type="entry name" value="cobA_cysG_Cterm"/>
    <property type="match status" value="1"/>
</dbReference>
<feature type="domain" description="Siroheme synthase central" evidence="17">
    <location>
        <begin position="119"/>
        <end position="145"/>
    </location>
</feature>
<dbReference type="Gene3D" id="3.40.1010.10">
    <property type="entry name" value="Cobalt-precorrin-4 Transmethylase, Domain 1"/>
    <property type="match status" value="1"/>
</dbReference>
<dbReference type="AlphaFoldDB" id="A0A0M9GMT7"/>
<evidence type="ECO:0000259" key="15">
    <source>
        <dbReference type="Pfam" id="PF00590"/>
    </source>
</evidence>
<keyword evidence="7" id="KW-0560">Oxidoreductase</keyword>
<dbReference type="GO" id="GO:0051266">
    <property type="term" value="F:sirohydrochlorin ferrochelatase activity"/>
    <property type="evidence" value="ECO:0007669"/>
    <property type="project" value="InterPro"/>
</dbReference>
<dbReference type="NCBIfam" id="NF004790">
    <property type="entry name" value="PRK06136.1"/>
    <property type="match status" value="1"/>
</dbReference>
<feature type="active site" description="Proton donor" evidence="14">
    <location>
        <position position="271"/>
    </location>
</feature>
<evidence type="ECO:0000256" key="4">
    <source>
        <dbReference type="ARBA" id="ARBA00022603"/>
    </source>
</evidence>
<dbReference type="InterPro" id="IPR006367">
    <property type="entry name" value="Sirohaem_synthase_N"/>
</dbReference>
<dbReference type="InterPro" id="IPR012409">
    <property type="entry name" value="Sirohaem_synth"/>
</dbReference>
<dbReference type="EMBL" id="JXMU01000013">
    <property type="protein sequence ID" value="KPB01189.1"/>
    <property type="molecule type" value="Genomic_DNA"/>
</dbReference>
<dbReference type="Pfam" id="PF00590">
    <property type="entry name" value="TP_methylase"/>
    <property type="match status" value="1"/>
</dbReference>
<comment type="caution">
    <text evidence="18">The sequence shown here is derived from an EMBL/GenBank/DDBJ whole genome shotgun (WGS) entry which is preliminary data.</text>
</comment>
<accession>A0A0M9GMT7</accession>
<dbReference type="PIRSF" id="PIRSF036426">
    <property type="entry name" value="Sirohaem_synth"/>
    <property type="match status" value="1"/>
</dbReference>
<dbReference type="InterPro" id="IPR028281">
    <property type="entry name" value="Sirohaem_synthase_central"/>
</dbReference>
<dbReference type="PANTHER" id="PTHR45790:SF3">
    <property type="entry name" value="S-ADENOSYL-L-METHIONINE-DEPENDENT UROPORPHYRINOGEN III METHYLTRANSFERASE, CHLOROPLASTIC"/>
    <property type="match status" value="1"/>
</dbReference>
<dbReference type="GO" id="GO:0009236">
    <property type="term" value="P:cobalamin biosynthetic process"/>
    <property type="evidence" value="ECO:0007669"/>
    <property type="project" value="UniProtKB-KW"/>
</dbReference>
<dbReference type="PATRIC" id="fig|1514904.3.peg.810"/>
<dbReference type="Gene3D" id="3.30.950.10">
    <property type="entry name" value="Methyltransferase, Cobalt-precorrin-4 Transmethylase, Domain 2"/>
    <property type="match status" value="1"/>
</dbReference>
<dbReference type="SUPFAM" id="SSF51735">
    <property type="entry name" value="NAD(P)-binding Rossmann-fold domains"/>
    <property type="match status" value="1"/>
</dbReference>
<dbReference type="NCBIfam" id="NF007922">
    <property type="entry name" value="PRK10637.1"/>
    <property type="match status" value="1"/>
</dbReference>
<dbReference type="Pfam" id="PF13241">
    <property type="entry name" value="NAD_binding_7"/>
    <property type="match status" value="1"/>
</dbReference>
<evidence type="ECO:0000313" key="18">
    <source>
        <dbReference type="EMBL" id="KPB01189.1"/>
    </source>
</evidence>
<dbReference type="STRING" id="1514904.SU32_09900"/>
<protein>
    <submittedName>
        <fullName evidence="18">Uroporphyrin-III methyltransferase</fullName>
    </submittedName>
</protein>
<dbReference type="InterPro" id="IPR050161">
    <property type="entry name" value="Siro_Cobalamin_biosynth"/>
</dbReference>